<evidence type="ECO:0000313" key="12">
    <source>
        <dbReference type="Proteomes" id="UP000253061"/>
    </source>
</evidence>
<evidence type="ECO:0000259" key="9">
    <source>
        <dbReference type="PROSITE" id="PS51085"/>
    </source>
</evidence>
<dbReference type="InterPro" id="IPR001041">
    <property type="entry name" value="2Fe-2S_ferredoxin-type"/>
</dbReference>
<dbReference type="GO" id="GO:0051537">
    <property type="term" value="F:2 iron, 2 sulfur cluster binding"/>
    <property type="evidence" value="ECO:0007669"/>
    <property type="project" value="UniProtKB-KW"/>
</dbReference>
<dbReference type="PROSITE" id="PS51085">
    <property type="entry name" value="2FE2S_FER_2"/>
    <property type="match status" value="1"/>
</dbReference>
<dbReference type="InterPro" id="IPR017938">
    <property type="entry name" value="Riboflavin_synthase-like_b-brl"/>
</dbReference>
<dbReference type="CDD" id="cd00207">
    <property type="entry name" value="fer2"/>
    <property type="match status" value="1"/>
</dbReference>
<keyword evidence="6" id="KW-0560">Oxidoreductase</keyword>
<dbReference type="PROSITE" id="PS51384">
    <property type="entry name" value="FAD_FR"/>
    <property type="match status" value="1"/>
</dbReference>
<dbReference type="CDD" id="cd06185">
    <property type="entry name" value="PDR_like"/>
    <property type="match status" value="1"/>
</dbReference>
<evidence type="ECO:0000259" key="10">
    <source>
        <dbReference type="PROSITE" id="PS51384"/>
    </source>
</evidence>
<organism evidence="11 12">
    <name type="scientific">Thalassospira profundimaris</name>
    <dbReference type="NCBI Taxonomy" id="502049"/>
    <lineage>
        <taxon>Bacteria</taxon>
        <taxon>Pseudomonadati</taxon>
        <taxon>Pseudomonadota</taxon>
        <taxon>Alphaproteobacteria</taxon>
        <taxon>Rhodospirillales</taxon>
        <taxon>Thalassospiraceae</taxon>
        <taxon>Thalassospira</taxon>
    </lineage>
</organism>
<dbReference type="GO" id="GO:0051213">
    <property type="term" value="F:dioxygenase activity"/>
    <property type="evidence" value="ECO:0007669"/>
    <property type="project" value="UniProtKB-KW"/>
</dbReference>
<evidence type="ECO:0000256" key="8">
    <source>
        <dbReference type="ARBA" id="ARBA00023014"/>
    </source>
</evidence>
<dbReference type="SUPFAM" id="SSF54292">
    <property type="entry name" value="2Fe-2S ferredoxin-like"/>
    <property type="match status" value="1"/>
</dbReference>
<sequence length="321" mass="35139">MSASDHLIPVVVSNVVEVNPIIKRFEFKHVNGDELPAFSGGAHIVVEMLDDGTKRKNPYSLMSSPFERDQYAISVRRDDTGRGGSKFMHEQVTPGMQMKISAPVNLFALDLRARKHLMIAGGIGITPFIAQMTQADKLGVPFELHYAARSASQAAYMDSLADRFGDHVSCYCDDQGESVDFETLLSSQPLGTHVYVCGPKGMIERVVETATSLGWPAAHVHFEHFLAPPVGEPFEVHLAKAGIDITVGAEQSLLEAVEASGTPINCMCRGGACGQCETVVVACDGEIMHNDHWLDEEQRAAKQRIMPCVSRFRGKRLELDL</sequence>
<dbReference type="Gene3D" id="3.40.50.80">
    <property type="entry name" value="Nucleotide-binding domain of ferredoxin-NADP reductase (FNR) module"/>
    <property type="match status" value="1"/>
</dbReference>
<dbReference type="PRINTS" id="PR00409">
    <property type="entry name" value="PHDIOXRDTASE"/>
</dbReference>
<dbReference type="AlphaFoldDB" id="A0A367V501"/>
<dbReference type="InterPro" id="IPR054582">
    <property type="entry name" value="DmmA-like_N"/>
</dbReference>
<dbReference type="InterPro" id="IPR036010">
    <property type="entry name" value="2Fe-2S_ferredoxin-like_sf"/>
</dbReference>
<dbReference type="InterPro" id="IPR012675">
    <property type="entry name" value="Beta-grasp_dom_sf"/>
</dbReference>
<accession>A0A367V501</accession>
<dbReference type="Pfam" id="PF22290">
    <property type="entry name" value="DmmA-like_N"/>
    <property type="match status" value="1"/>
</dbReference>
<dbReference type="Gene3D" id="3.10.20.30">
    <property type="match status" value="1"/>
</dbReference>
<dbReference type="EMBL" id="JPWB01000011">
    <property type="protein sequence ID" value="RCK19360.1"/>
    <property type="molecule type" value="Genomic_DNA"/>
</dbReference>
<dbReference type="PANTHER" id="PTHR47354">
    <property type="entry name" value="NADH OXIDOREDUCTASE HCR"/>
    <property type="match status" value="1"/>
</dbReference>
<keyword evidence="8" id="KW-0411">Iron-sulfur</keyword>
<keyword evidence="2" id="KW-0285">Flavoprotein</keyword>
<dbReference type="InterPro" id="IPR006058">
    <property type="entry name" value="2Fe2S_fd_BS"/>
</dbReference>
<gene>
    <name evidence="11" type="ORF">TH6_19200</name>
</gene>
<dbReference type="PROSITE" id="PS00197">
    <property type="entry name" value="2FE2S_FER_1"/>
    <property type="match status" value="1"/>
</dbReference>
<name>A0A367V501_9PROT</name>
<dbReference type="InterPro" id="IPR017927">
    <property type="entry name" value="FAD-bd_FR_type"/>
</dbReference>
<evidence type="ECO:0000256" key="1">
    <source>
        <dbReference type="ARBA" id="ARBA00001917"/>
    </source>
</evidence>
<dbReference type="RefSeq" id="WP_062958020.1">
    <property type="nucleotide sequence ID" value="NZ_JPWB01000011.1"/>
</dbReference>
<dbReference type="Pfam" id="PF00111">
    <property type="entry name" value="Fer2"/>
    <property type="match status" value="1"/>
</dbReference>
<evidence type="ECO:0000256" key="2">
    <source>
        <dbReference type="ARBA" id="ARBA00022630"/>
    </source>
</evidence>
<protein>
    <submittedName>
        <fullName evidence="11">Dioxygenase</fullName>
    </submittedName>
</protein>
<keyword evidence="11" id="KW-0223">Dioxygenase</keyword>
<evidence type="ECO:0000256" key="3">
    <source>
        <dbReference type="ARBA" id="ARBA00022643"/>
    </source>
</evidence>
<keyword evidence="5" id="KW-0479">Metal-binding</keyword>
<evidence type="ECO:0000256" key="7">
    <source>
        <dbReference type="ARBA" id="ARBA00023004"/>
    </source>
</evidence>
<dbReference type="InterPro" id="IPR050415">
    <property type="entry name" value="MRET"/>
</dbReference>
<dbReference type="GO" id="GO:0046872">
    <property type="term" value="F:metal ion binding"/>
    <property type="evidence" value="ECO:0007669"/>
    <property type="project" value="UniProtKB-KW"/>
</dbReference>
<feature type="domain" description="FAD-binding FR-type" evidence="10">
    <location>
        <begin position="5"/>
        <end position="110"/>
    </location>
</feature>
<comment type="caution">
    <text evidence="11">The sequence shown here is derived from an EMBL/GenBank/DDBJ whole genome shotgun (WGS) entry which is preliminary data.</text>
</comment>
<keyword evidence="4" id="KW-0001">2Fe-2S</keyword>
<comment type="cofactor">
    <cofactor evidence="1">
        <name>FMN</name>
        <dbReference type="ChEBI" id="CHEBI:58210"/>
    </cofactor>
</comment>
<feature type="domain" description="2Fe-2S ferredoxin-type" evidence="9">
    <location>
        <begin position="234"/>
        <end position="321"/>
    </location>
</feature>
<dbReference type="SUPFAM" id="SSF63380">
    <property type="entry name" value="Riboflavin synthase domain-like"/>
    <property type="match status" value="1"/>
</dbReference>
<dbReference type="Proteomes" id="UP000253061">
    <property type="component" value="Unassembled WGS sequence"/>
</dbReference>
<reference evidence="11 12" key="1">
    <citation type="submission" date="2014-07" db="EMBL/GenBank/DDBJ databases">
        <title>Draft genome sequence of Thalassospira profundimaris R8-17.</title>
        <authorList>
            <person name="Lai Q."/>
            <person name="Shao Z."/>
        </authorList>
    </citation>
    <scope>NUCLEOTIDE SEQUENCE [LARGE SCALE GENOMIC DNA]</scope>
    <source>
        <strain evidence="11 12">R8-17</strain>
    </source>
</reference>
<evidence type="ECO:0000313" key="11">
    <source>
        <dbReference type="EMBL" id="RCK19360.1"/>
    </source>
</evidence>
<evidence type="ECO:0000256" key="5">
    <source>
        <dbReference type="ARBA" id="ARBA00022723"/>
    </source>
</evidence>
<dbReference type="InterPro" id="IPR039261">
    <property type="entry name" value="FNR_nucleotide-bd"/>
</dbReference>
<evidence type="ECO:0000256" key="6">
    <source>
        <dbReference type="ARBA" id="ARBA00023002"/>
    </source>
</evidence>
<evidence type="ECO:0000256" key="4">
    <source>
        <dbReference type="ARBA" id="ARBA00022714"/>
    </source>
</evidence>
<keyword evidence="7" id="KW-0408">Iron</keyword>
<proteinExistence type="predicted"/>
<keyword evidence="3" id="KW-0288">FMN</keyword>
<dbReference type="SUPFAM" id="SSF52343">
    <property type="entry name" value="Ferredoxin reductase-like, C-terminal NADP-linked domain"/>
    <property type="match status" value="1"/>
</dbReference>
<dbReference type="Gene3D" id="2.40.30.10">
    <property type="entry name" value="Translation factors"/>
    <property type="match status" value="1"/>
</dbReference>
<dbReference type="PANTHER" id="PTHR47354:SF1">
    <property type="entry name" value="CARNITINE MONOOXYGENASE REDUCTASE SUBUNIT"/>
    <property type="match status" value="1"/>
</dbReference>